<proteinExistence type="predicted"/>
<evidence type="ECO:0000313" key="1">
    <source>
        <dbReference type="EMBL" id="VDN46746.1"/>
    </source>
</evidence>
<dbReference type="AlphaFoldDB" id="A0A3P7RVD4"/>
<accession>A0A3P7RVD4</accession>
<reference evidence="1 2" key="1">
    <citation type="submission" date="2018-09" db="EMBL/GenBank/DDBJ databases">
        <authorList>
            <person name="Postec A."/>
        </authorList>
    </citation>
    <scope>NUCLEOTIDE SEQUENCE [LARGE SCALE GENOMIC DNA]</scope>
    <source>
        <strain evidence="1">70B-A</strain>
    </source>
</reference>
<dbReference type="KEGG" id="cbar:PATL70BA_0871"/>
<keyword evidence="2" id="KW-1185">Reference proteome</keyword>
<dbReference type="EMBL" id="LR130778">
    <property type="protein sequence ID" value="VDN46746.1"/>
    <property type="molecule type" value="Genomic_DNA"/>
</dbReference>
<protein>
    <submittedName>
        <fullName evidence="1">Uncharacterized protein</fullName>
    </submittedName>
</protein>
<name>A0A3P7RVD4_9FIRM</name>
<dbReference type="Proteomes" id="UP000279029">
    <property type="component" value="Chromosome"/>
</dbReference>
<gene>
    <name evidence="1" type="ORF">PATL70BA_0871</name>
</gene>
<organism evidence="1 2">
    <name type="scientific">Petrocella atlantisensis</name>
    <dbReference type="NCBI Taxonomy" id="2173034"/>
    <lineage>
        <taxon>Bacteria</taxon>
        <taxon>Bacillati</taxon>
        <taxon>Bacillota</taxon>
        <taxon>Clostridia</taxon>
        <taxon>Lachnospirales</taxon>
        <taxon>Vallitaleaceae</taxon>
        <taxon>Petrocella</taxon>
    </lineage>
</organism>
<evidence type="ECO:0000313" key="2">
    <source>
        <dbReference type="Proteomes" id="UP000279029"/>
    </source>
</evidence>
<sequence length="38" mass="4521">MKIGKRFSVNCKTFMLNLFILLKEIIMLDNFSINKLQD</sequence>